<dbReference type="AlphaFoldDB" id="A0A5A7V6Q7"/>
<accession>A0A5A7V6Q7</accession>
<evidence type="ECO:0000313" key="3">
    <source>
        <dbReference type="Proteomes" id="UP000321393"/>
    </source>
</evidence>
<proteinExistence type="predicted"/>
<evidence type="ECO:0000256" key="1">
    <source>
        <dbReference type="SAM" id="MobiDB-lite"/>
    </source>
</evidence>
<protein>
    <submittedName>
        <fullName evidence="2">Uncharacterized protein</fullName>
    </submittedName>
</protein>
<dbReference type="EMBL" id="SSTE01003650">
    <property type="protein sequence ID" value="KAA0062930.1"/>
    <property type="molecule type" value="Genomic_DNA"/>
</dbReference>
<gene>
    <name evidence="2" type="ORF">E6C27_scaffold468G00230</name>
</gene>
<dbReference type="Proteomes" id="UP000321393">
    <property type="component" value="Unassembled WGS sequence"/>
</dbReference>
<reference evidence="2 3" key="1">
    <citation type="submission" date="2019-08" db="EMBL/GenBank/DDBJ databases">
        <title>Draft genome sequences of two oriental melons (Cucumis melo L. var makuwa).</title>
        <authorList>
            <person name="Kwon S.-Y."/>
        </authorList>
    </citation>
    <scope>NUCLEOTIDE SEQUENCE [LARGE SCALE GENOMIC DNA]</scope>
    <source>
        <strain evidence="3">cv. SW 3</strain>
        <tissue evidence="2">Leaf</tissue>
    </source>
</reference>
<feature type="compositionally biased region" description="Polar residues" evidence="1">
    <location>
        <begin position="163"/>
        <end position="174"/>
    </location>
</feature>
<name>A0A5A7V6Q7_CUCMM</name>
<organism evidence="2 3">
    <name type="scientific">Cucumis melo var. makuwa</name>
    <name type="common">Oriental melon</name>
    <dbReference type="NCBI Taxonomy" id="1194695"/>
    <lineage>
        <taxon>Eukaryota</taxon>
        <taxon>Viridiplantae</taxon>
        <taxon>Streptophyta</taxon>
        <taxon>Embryophyta</taxon>
        <taxon>Tracheophyta</taxon>
        <taxon>Spermatophyta</taxon>
        <taxon>Magnoliopsida</taxon>
        <taxon>eudicotyledons</taxon>
        <taxon>Gunneridae</taxon>
        <taxon>Pentapetalae</taxon>
        <taxon>rosids</taxon>
        <taxon>fabids</taxon>
        <taxon>Cucurbitales</taxon>
        <taxon>Cucurbitaceae</taxon>
        <taxon>Benincaseae</taxon>
        <taxon>Cucumis</taxon>
    </lineage>
</organism>
<feature type="region of interest" description="Disordered" evidence="1">
    <location>
        <begin position="163"/>
        <end position="193"/>
    </location>
</feature>
<sequence length="258" mass="28542">MVWVLLNIQFERIILLPRIFSSLLVHLNVNILTPNEALGLDLTTLSLSYRLFQGSYVPNIKHNMRPFRNLRMFDTDDVNENVEGLEVDLLVRHLNTSIPSSSTGALDQDLDVVLKSVAGEYLKVVYVVVFVEAVQKWSIPDAEKDVGIKNVGNKGFPNAVNNASGDASGKQSFPTHHEGLGKNTSGKGTETRGEIKKGEEVVTIFVALPPLFCRHPSLPSLAAVCHFSRLCSSSPLSDRTPMKVDLTRKMDFLRSPSK</sequence>
<comment type="caution">
    <text evidence="2">The sequence shown here is derived from an EMBL/GenBank/DDBJ whole genome shotgun (WGS) entry which is preliminary data.</text>
</comment>
<evidence type="ECO:0000313" key="2">
    <source>
        <dbReference type="EMBL" id="KAA0062930.1"/>
    </source>
</evidence>